<proteinExistence type="predicted"/>
<keyword evidence="1" id="KW-1133">Transmembrane helix</keyword>
<evidence type="ECO:0000313" key="3">
    <source>
        <dbReference type="Proteomes" id="UP000078287"/>
    </source>
</evidence>
<name>A0A178MGL2_9CHLR</name>
<dbReference type="Proteomes" id="UP000078287">
    <property type="component" value="Unassembled WGS sequence"/>
</dbReference>
<feature type="transmembrane region" description="Helical" evidence="1">
    <location>
        <begin position="84"/>
        <end position="102"/>
    </location>
</feature>
<dbReference type="RefSeq" id="WP_066784117.1">
    <property type="nucleotide sequence ID" value="NZ_LWQS01000038.1"/>
</dbReference>
<accession>A0A178MGL2</accession>
<feature type="transmembrane region" description="Helical" evidence="1">
    <location>
        <begin position="7"/>
        <end position="24"/>
    </location>
</feature>
<keyword evidence="1" id="KW-0812">Transmembrane</keyword>
<dbReference type="EMBL" id="LWQS01000038">
    <property type="protein sequence ID" value="OAN47238.1"/>
    <property type="molecule type" value="Genomic_DNA"/>
</dbReference>
<reference evidence="2 3" key="1">
    <citation type="submission" date="2016-04" db="EMBL/GenBank/DDBJ databases">
        <title>Chloroflexus islandicus sp. nov., a thermophilic filamentous anoxygenic phototrophic bacterium from geyser Strokkur (Iceland).</title>
        <authorList>
            <person name="Gaisin V.A."/>
            <person name="Kalashnikov A.M."/>
            <person name="Sukhacheva M.V."/>
            <person name="Grouzdev D.S."/>
            <person name="Ivanov T.M."/>
            <person name="Kuznetsov B."/>
            <person name="Gorlenko V.M."/>
        </authorList>
    </citation>
    <scope>NUCLEOTIDE SEQUENCE [LARGE SCALE GENOMIC DNA]</scope>
    <source>
        <strain evidence="3">isl-2</strain>
    </source>
</reference>
<gene>
    <name evidence="2" type="ORF">A6A03_00390</name>
</gene>
<evidence type="ECO:0000313" key="2">
    <source>
        <dbReference type="EMBL" id="OAN47238.1"/>
    </source>
</evidence>
<comment type="caution">
    <text evidence="2">The sequence shown here is derived from an EMBL/GenBank/DDBJ whole genome shotgun (WGS) entry which is preliminary data.</text>
</comment>
<keyword evidence="1" id="KW-0472">Membrane</keyword>
<organism evidence="2 3">
    <name type="scientific">Chloroflexus islandicus</name>
    <dbReference type="NCBI Taxonomy" id="1707952"/>
    <lineage>
        <taxon>Bacteria</taxon>
        <taxon>Bacillati</taxon>
        <taxon>Chloroflexota</taxon>
        <taxon>Chloroflexia</taxon>
        <taxon>Chloroflexales</taxon>
        <taxon>Chloroflexineae</taxon>
        <taxon>Chloroflexaceae</taxon>
        <taxon>Chloroflexus</taxon>
    </lineage>
</organism>
<protein>
    <submittedName>
        <fullName evidence="2">Uncharacterized protein</fullName>
    </submittedName>
</protein>
<dbReference type="AlphaFoldDB" id="A0A178MGL2"/>
<sequence>MKTLGRILIIVGVAVLVAMGFNWLRVNHLLPVTQVAAREEGFRARERGAVVFGGERESGAFADRGEHHINEAPSLANAGDLGEALIKICLITIVVMIIDKIIRLFKRRQRSPAPTT</sequence>
<evidence type="ECO:0000256" key="1">
    <source>
        <dbReference type="SAM" id="Phobius"/>
    </source>
</evidence>
<keyword evidence="3" id="KW-1185">Reference proteome</keyword>